<accession>A0A942TIY1</accession>
<evidence type="ECO:0000313" key="1">
    <source>
        <dbReference type="EMBL" id="MBS4196927.1"/>
    </source>
</evidence>
<keyword evidence="2" id="KW-1185">Reference proteome</keyword>
<dbReference type="AlphaFoldDB" id="A0A942TIY1"/>
<reference evidence="1 2" key="1">
    <citation type="submission" date="2021-05" db="EMBL/GenBank/DDBJ databases">
        <title>Novel Bacillus species.</title>
        <authorList>
            <person name="Liu G."/>
        </authorList>
    </citation>
    <scope>NUCLEOTIDE SEQUENCE [LARGE SCALE GENOMIC DNA]</scope>
    <source>
        <strain evidence="2">FJAT-49780</strain>
    </source>
</reference>
<dbReference type="Proteomes" id="UP000681414">
    <property type="component" value="Unassembled WGS sequence"/>
</dbReference>
<gene>
    <name evidence="1" type="ORF">KHA97_17905</name>
</gene>
<organism evidence="1 2">
    <name type="scientific">Lederbergia citri</name>
    <dbReference type="NCBI Taxonomy" id="2833580"/>
    <lineage>
        <taxon>Bacteria</taxon>
        <taxon>Bacillati</taxon>
        <taxon>Bacillota</taxon>
        <taxon>Bacilli</taxon>
        <taxon>Bacillales</taxon>
        <taxon>Bacillaceae</taxon>
        <taxon>Lederbergia</taxon>
    </lineage>
</organism>
<protein>
    <submittedName>
        <fullName evidence="1">Uncharacterized protein</fullName>
    </submittedName>
</protein>
<dbReference type="Pfam" id="PF21835">
    <property type="entry name" value="YIEGIA_cap"/>
    <property type="match status" value="1"/>
</dbReference>
<dbReference type="RefSeq" id="WP_213126132.1">
    <property type="nucleotide sequence ID" value="NZ_JAGYPG010000003.1"/>
</dbReference>
<dbReference type="EMBL" id="JAGYPG010000003">
    <property type="protein sequence ID" value="MBS4196927.1"/>
    <property type="molecule type" value="Genomic_DNA"/>
</dbReference>
<comment type="caution">
    <text evidence="1">The sequence shown here is derived from an EMBL/GenBank/DDBJ whole genome shotgun (WGS) entry which is preliminary data.</text>
</comment>
<dbReference type="InterPro" id="IPR054055">
    <property type="entry name" value="YpzH"/>
</dbReference>
<evidence type="ECO:0000313" key="2">
    <source>
        <dbReference type="Proteomes" id="UP000681414"/>
    </source>
</evidence>
<name>A0A942TIY1_9BACI</name>
<sequence length="64" mass="6803">MPDEQKASIVAVVTTKQAGVNGGGAPFFIVENEEALQKVSMSLERILDAAASEIDENTIVIVTR</sequence>
<proteinExistence type="predicted"/>